<feature type="domain" description="Glycoprotein hormone subunit beta" evidence="6">
    <location>
        <begin position="47"/>
        <end position="128"/>
    </location>
</feature>
<evidence type="ECO:0000256" key="3">
    <source>
        <dbReference type="ARBA" id="ARBA00022525"/>
    </source>
</evidence>
<dbReference type="PANTHER" id="PTHR11515">
    <property type="entry name" value="GLYCOPROTEIN HORMONE BETA CHAIN"/>
    <property type="match status" value="1"/>
</dbReference>
<dbReference type="SUPFAM" id="SSF57501">
    <property type="entry name" value="Cystine-knot cytokines"/>
    <property type="match status" value="1"/>
</dbReference>
<comment type="subcellular location">
    <subcellularLocation>
        <location evidence="1">Secreted</location>
    </subcellularLocation>
</comment>
<comment type="similarity">
    <text evidence="2">Belongs to the glycoprotein hormones subunit beta family.</text>
</comment>
<dbReference type="InterPro" id="IPR029034">
    <property type="entry name" value="Cystine-knot_cytokine"/>
</dbReference>
<dbReference type="EMBL" id="HBUF01403888">
    <property type="protein sequence ID" value="CAG6737584.1"/>
    <property type="molecule type" value="Transcribed_RNA"/>
</dbReference>
<evidence type="ECO:0000256" key="4">
    <source>
        <dbReference type="ARBA" id="ARBA00023157"/>
    </source>
</evidence>
<dbReference type="GO" id="GO:0005615">
    <property type="term" value="C:extracellular space"/>
    <property type="evidence" value="ECO:0007669"/>
    <property type="project" value="TreeGrafter"/>
</dbReference>
<dbReference type="InterPro" id="IPR006208">
    <property type="entry name" value="Glyco_hormone_CN"/>
</dbReference>
<keyword evidence="4" id="KW-1015">Disulfide bond</keyword>
<evidence type="ECO:0000256" key="2">
    <source>
        <dbReference type="ARBA" id="ARBA00006552"/>
    </source>
</evidence>
<name>A0A8D8YYU7_9HEMI</name>
<dbReference type="GO" id="GO:0007186">
    <property type="term" value="P:G protein-coupled receptor signaling pathway"/>
    <property type="evidence" value="ECO:0007669"/>
    <property type="project" value="TreeGrafter"/>
</dbReference>
<keyword evidence="3" id="KW-0964">Secreted</keyword>
<dbReference type="EMBL" id="HBUF01574166">
    <property type="protein sequence ID" value="CAG6767684.1"/>
    <property type="molecule type" value="Transcribed_RNA"/>
</dbReference>
<dbReference type="AlphaFoldDB" id="A0A8D8YYU7"/>
<reference evidence="7" key="1">
    <citation type="submission" date="2021-05" db="EMBL/GenBank/DDBJ databases">
        <authorList>
            <person name="Alioto T."/>
            <person name="Alioto T."/>
            <person name="Gomez Garrido J."/>
        </authorList>
    </citation>
    <scope>NUCLEOTIDE SEQUENCE</scope>
</reference>
<feature type="chain" id="PRO_5035703707" description="Glycoprotein hormone subunit beta domain-containing protein" evidence="5">
    <location>
        <begin position="19"/>
        <end position="140"/>
    </location>
</feature>
<dbReference type="InterPro" id="IPR001545">
    <property type="entry name" value="Gonadotropin_bsu"/>
</dbReference>
<keyword evidence="5" id="KW-0732">Signal</keyword>
<dbReference type="Pfam" id="PF00007">
    <property type="entry name" value="Cys_knot"/>
    <property type="match status" value="1"/>
</dbReference>
<dbReference type="GO" id="GO:0005737">
    <property type="term" value="C:cytoplasm"/>
    <property type="evidence" value="ECO:0007669"/>
    <property type="project" value="TreeGrafter"/>
</dbReference>
<sequence length="140" mass="16126">MLQSTFGFTLLLFSYCGAHQDLILDCHRRLDKYRVSQVDSLGRKCWDDIEVQSCAGRCDSNETSDWRFPYKRSHHPVCQHGARTPKTAILNNCEEGVMPGTEIYRYLEALSCKCSVCKSSEASCEGLRYYSYEYKPLNMI</sequence>
<dbReference type="CDD" id="cd00069">
    <property type="entry name" value="GHB_like"/>
    <property type="match status" value="1"/>
</dbReference>
<accession>A0A8D8YYU7</accession>
<evidence type="ECO:0000259" key="6">
    <source>
        <dbReference type="Pfam" id="PF00007"/>
    </source>
</evidence>
<evidence type="ECO:0000256" key="5">
    <source>
        <dbReference type="SAM" id="SignalP"/>
    </source>
</evidence>
<dbReference type="PANTHER" id="PTHR11515:SF13">
    <property type="entry name" value="GLYCOPROTEIN HORMONE BETA 5, ISOFORM A"/>
    <property type="match status" value="1"/>
</dbReference>
<dbReference type="EMBL" id="HBUF01064104">
    <property type="protein sequence ID" value="CAG6626997.1"/>
    <property type="molecule type" value="Transcribed_RNA"/>
</dbReference>
<dbReference type="GO" id="GO:0005179">
    <property type="term" value="F:hormone activity"/>
    <property type="evidence" value="ECO:0007669"/>
    <property type="project" value="InterPro"/>
</dbReference>
<dbReference type="EMBL" id="HBUF01574167">
    <property type="protein sequence ID" value="CAG6767685.1"/>
    <property type="molecule type" value="Transcribed_RNA"/>
</dbReference>
<evidence type="ECO:0000256" key="1">
    <source>
        <dbReference type="ARBA" id="ARBA00004613"/>
    </source>
</evidence>
<dbReference type="EMBL" id="HBUF01064105">
    <property type="protein sequence ID" value="CAG6626998.1"/>
    <property type="molecule type" value="Transcribed_RNA"/>
</dbReference>
<feature type="signal peptide" evidence="5">
    <location>
        <begin position="1"/>
        <end position="18"/>
    </location>
</feature>
<dbReference type="Gene3D" id="2.10.90.10">
    <property type="entry name" value="Cystine-knot cytokines"/>
    <property type="match status" value="1"/>
</dbReference>
<protein>
    <recommendedName>
        <fullName evidence="6">Glycoprotein hormone subunit beta domain-containing protein</fullName>
    </recommendedName>
</protein>
<dbReference type="EMBL" id="HBUF01403887">
    <property type="protein sequence ID" value="CAG6737583.1"/>
    <property type="molecule type" value="Transcribed_RNA"/>
</dbReference>
<proteinExistence type="inferred from homology"/>
<evidence type="ECO:0000313" key="7">
    <source>
        <dbReference type="EMBL" id="CAG6737583.1"/>
    </source>
</evidence>
<organism evidence="7">
    <name type="scientific">Cacopsylla melanoneura</name>
    <dbReference type="NCBI Taxonomy" id="428564"/>
    <lineage>
        <taxon>Eukaryota</taxon>
        <taxon>Metazoa</taxon>
        <taxon>Ecdysozoa</taxon>
        <taxon>Arthropoda</taxon>
        <taxon>Hexapoda</taxon>
        <taxon>Insecta</taxon>
        <taxon>Pterygota</taxon>
        <taxon>Neoptera</taxon>
        <taxon>Paraneoptera</taxon>
        <taxon>Hemiptera</taxon>
        <taxon>Sternorrhyncha</taxon>
        <taxon>Psylloidea</taxon>
        <taxon>Psyllidae</taxon>
        <taxon>Psyllinae</taxon>
        <taxon>Cacopsylla</taxon>
    </lineage>
</organism>